<name>A0A0G0ZFG4_9BACT</name>
<protein>
    <submittedName>
        <fullName evidence="2">Uncharacterized protein</fullName>
    </submittedName>
</protein>
<gene>
    <name evidence="2" type="ORF">UV12_C0007G0020</name>
</gene>
<feature type="compositionally biased region" description="Gly residues" evidence="1">
    <location>
        <begin position="1"/>
        <end position="10"/>
    </location>
</feature>
<sequence>MKFESFGGGDANKKAHDSVSDATKKADPTTYSILPPEKVQTKIIRPLSEYSLPVRTAEGETYYELSGLHDPRGQQVVARMLKGILNVSDVVAVPATDGENKYYSWKLQHGKIEDENTREQMIAEQLLLQYLFNSKDHMFNKYSDWANNGRYDGGKLSHFDFGEDAYKFLETPTGRGSSIAQFMQMKPDTITYLKGKVSELESRFTGEEGKKFLQSIIDASPAHVTELFGPAEVFQKYSNINEVDLLHSVLVGRIEGLKKVLE</sequence>
<evidence type="ECO:0000313" key="2">
    <source>
        <dbReference type="EMBL" id="KKS47480.1"/>
    </source>
</evidence>
<evidence type="ECO:0000313" key="3">
    <source>
        <dbReference type="Proteomes" id="UP000034704"/>
    </source>
</evidence>
<comment type="caution">
    <text evidence="2">The sequence shown here is derived from an EMBL/GenBank/DDBJ whole genome shotgun (WGS) entry which is preliminary data.</text>
</comment>
<dbReference type="Proteomes" id="UP000034704">
    <property type="component" value="Unassembled WGS sequence"/>
</dbReference>
<feature type="region of interest" description="Disordered" evidence="1">
    <location>
        <begin position="1"/>
        <end position="32"/>
    </location>
</feature>
<feature type="compositionally biased region" description="Basic and acidic residues" evidence="1">
    <location>
        <begin position="11"/>
        <end position="27"/>
    </location>
</feature>
<evidence type="ECO:0000256" key="1">
    <source>
        <dbReference type="SAM" id="MobiDB-lite"/>
    </source>
</evidence>
<reference evidence="2 3" key="1">
    <citation type="journal article" date="2015" name="Nature">
        <title>rRNA introns, odd ribosomes, and small enigmatic genomes across a large radiation of phyla.</title>
        <authorList>
            <person name="Brown C.T."/>
            <person name="Hug L.A."/>
            <person name="Thomas B.C."/>
            <person name="Sharon I."/>
            <person name="Castelle C.J."/>
            <person name="Singh A."/>
            <person name="Wilkins M.J."/>
            <person name="Williams K.H."/>
            <person name="Banfield J.F."/>
        </authorList>
    </citation>
    <scope>NUCLEOTIDE SEQUENCE [LARGE SCALE GENOMIC DNA]</scope>
</reference>
<dbReference type="AlphaFoldDB" id="A0A0G0ZFG4"/>
<proteinExistence type="predicted"/>
<accession>A0A0G0ZFG4</accession>
<organism evidence="2 3">
    <name type="scientific">Candidatus Nomurabacteria bacterium GW2011_GWC2_42_20</name>
    <dbReference type="NCBI Taxonomy" id="1618756"/>
    <lineage>
        <taxon>Bacteria</taxon>
        <taxon>Candidatus Nomuraibacteriota</taxon>
    </lineage>
</organism>
<dbReference type="EMBL" id="LCDG01000007">
    <property type="protein sequence ID" value="KKS47480.1"/>
    <property type="molecule type" value="Genomic_DNA"/>
</dbReference>